<dbReference type="SUPFAM" id="SSF90188">
    <property type="entry name" value="Somatomedin B domain"/>
    <property type="match status" value="1"/>
</dbReference>
<keyword evidence="2" id="KW-0732">Signal</keyword>
<proteinExistence type="predicted"/>
<feature type="domain" description="SMB" evidence="3">
    <location>
        <begin position="263"/>
        <end position="303"/>
    </location>
</feature>
<accession>A0AAV3XWW5</accession>
<feature type="chain" id="PRO_5043966017" description="SMB domain-containing protein" evidence="2">
    <location>
        <begin position="20"/>
        <end position="879"/>
    </location>
</feature>
<dbReference type="InterPro" id="IPR036024">
    <property type="entry name" value="Somatomedin_B-like_dom_sf"/>
</dbReference>
<reference evidence="4 5" key="1">
    <citation type="journal article" date="2021" name="Elife">
        <title>Chloroplast acquisition without the gene transfer in kleptoplastic sea slugs, Plakobranchus ocellatus.</title>
        <authorList>
            <person name="Maeda T."/>
            <person name="Takahashi S."/>
            <person name="Yoshida T."/>
            <person name="Shimamura S."/>
            <person name="Takaki Y."/>
            <person name="Nagai Y."/>
            <person name="Toyoda A."/>
            <person name="Suzuki Y."/>
            <person name="Arimoto A."/>
            <person name="Ishii H."/>
            <person name="Satoh N."/>
            <person name="Nishiyama T."/>
            <person name="Hasebe M."/>
            <person name="Maruyama T."/>
            <person name="Minagawa J."/>
            <person name="Obokata J."/>
            <person name="Shigenobu S."/>
        </authorList>
    </citation>
    <scope>NUCLEOTIDE SEQUENCE [LARGE SCALE GENOMIC DNA]</scope>
</reference>
<name>A0AAV3XWW5_9GAST</name>
<keyword evidence="1" id="KW-1015">Disulfide bond</keyword>
<gene>
    <name evidence="4" type="ORF">PoB_000106600</name>
</gene>
<evidence type="ECO:0000256" key="2">
    <source>
        <dbReference type="SAM" id="SignalP"/>
    </source>
</evidence>
<dbReference type="Proteomes" id="UP000735302">
    <property type="component" value="Unassembled WGS sequence"/>
</dbReference>
<sequence length="879" mass="97602">MHTVLIATLPLTVICLLQTDAPNLSTNRSKPWTIAGAATQTNQTYLKDLERYSTTQGNEIPFSIQTSRFQPEPKCEETSNLSSSAKTNVEMTEQKLSHGIHVSAFVKQNTGFDRAGSDNSTQKSAIDFFYGLDNENSSRAFAGLSLQKKISKEAYDVSTNESRAKPYSNFVTSYPVSMSNYSLPLLHLQDEVEKSLAKNGASKNETGKDDTELSKLKEQLPLNSSIDENDTAVAADQNENSFVHGQVKEIATLSDDNDIDMDLIFTCEGRCDKKISFPCSCSATCVVYGTCCENLSQDCPRVWEEGQFLFDQMRGSDFVCDAGTKIYKIVSCPGLIESKEIGSSNSETPMMRIENVRNTAVNTTPDTKDSTVSSSTSLTEADKQIQEPLWQRLIKALTAGPVTDSNTGFTFNSKAIYDCLGMSPKTAMPWSVKLRYNSKSPTKLEDVGNFQTLEEYFPKFDTNIFMAHMCVPGLIDTCKLTDDLEKMSAINEDKCKNSTAIVVSSHTRRIIYRNRFCVYCNEGRHNRYALLTTNRMPLREPDFFVLMSISESNTFNFALRTQHALARDPYPWTQAQCSMPASTSFSTGLQSNVDSRSSESGEPSICSVTCGDSSFSFGSDGVCRARHLALLAVADDGLTRLCPSALTGLAKFLTCGLESEIKNLKKADVGASSVAVMFDSTLNTSLYVVSLHMALAERSLFYFSNIMNEAIPNIRQVALLVKSLRDYRLSQTLCSEREEKIENDFSKTIQTSSLITDVGRSIGKVNFFKYMKQLRGPIVDNQTTTTVCLSAVYDAIGVYKNLDKVDPKHLKCMDDPVYEHDADWITKFHDSPCFSHFENLQSPGANGAFGIIKDRGVLLVGVFFLYFLKELVVQILKFE</sequence>
<feature type="signal peptide" evidence="2">
    <location>
        <begin position="1"/>
        <end position="19"/>
    </location>
</feature>
<dbReference type="PROSITE" id="PS50958">
    <property type="entry name" value="SMB_2"/>
    <property type="match status" value="1"/>
</dbReference>
<evidence type="ECO:0000313" key="4">
    <source>
        <dbReference type="EMBL" id="GFN74560.1"/>
    </source>
</evidence>
<keyword evidence="5" id="KW-1185">Reference proteome</keyword>
<evidence type="ECO:0000256" key="1">
    <source>
        <dbReference type="ARBA" id="ARBA00023157"/>
    </source>
</evidence>
<dbReference type="InterPro" id="IPR001212">
    <property type="entry name" value="Somatomedin_B_dom"/>
</dbReference>
<organism evidence="4 5">
    <name type="scientific">Plakobranchus ocellatus</name>
    <dbReference type="NCBI Taxonomy" id="259542"/>
    <lineage>
        <taxon>Eukaryota</taxon>
        <taxon>Metazoa</taxon>
        <taxon>Spiralia</taxon>
        <taxon>Lophotrochozoa</taxon>
        <taxon>Mollusca</taxon>
        <taxon>Gastropoda</taxon>
        <taxon>Heterobranchia</taxon>
        <taxon>Euthyneura</taxon>
        <taxon>Panpulmonata</taxon>
        <taxon>Sacoglossa</taxon>
        <taxon>Placobranchoidea</taxon>
        <taxon>Plakobranchidae</taxon>
        <taxon>Plakobranchus</taxon>
    </lineage>
</organism>
<dbReference type="EMBL" id="BLXT01000140">
    <property type="protein sequence ID" value="GFN74560.1"/>
    <property type="molecule type" value="Genomic_DNA"/>
</dbReference>
<evidence type="ECO:0000259" key="3">
    <source>
        <dbReference type="PROSITE" id="PS50958"/>
    </source>
</evidence>
<evidence type="ECO:0000313" key="5">
    <source>
        <dbReference type="Proteomes" id="UP000735302"/>
    </source>
</evidence>
<dbReference type="AlphaFoldDB" id="A0AAV3XWW5"/>
<protein>
    <recommendedName>
        <fullName evidence="3">SMB domain-containing protein</fullName>
    </recommendedName>
</protein>
<comment type="caution">
    <text evidence="4">The sequence shown here is derived from an EMBL/GenBank/DDBJ whole genome shotgun (WGS) entry which is preliminary data.</text>
</comment>